<dbReference type="PANTHER" id="PTHR22946:SF12">
    <property type="entry name" value="CONIDIAL PIGMENT BIOSYNTHESIS PROTEIN AYG1 (AFU_ORTHOLOGUE AFUA_2G17550)"/>
    <property type="match status" value="1"/>
</dbReference>
<dbReference type="Pfam" id="PF06500">
    <property type="entry name" value="FrsA-like"/>
    <property type="match status" value="1"/>
</dbReference>
<dbReference type="Gene3D" id="1.20.1440.110">
    <property type="entry name" value="acylaminoacyl peptidase"/>
    <property type="match status" value="1"/>
</dbReference>
<dbReference type="Gene3D" id="3.40.50.1820">
    <property type="entry name" value="alpha/beta hydrolase"/>
    <property type="match status" value="1"/>
</dbReference>
<dbReference type="Proteomes" id="UP001212498">
    <property type="component" value="Unassembled WGS sequence"/>
</dbReference>
<proteinExistence type="inferred from homology"/>
<comment type="caution">
    <text evidence="3">The sequence shown here is derived from an EMBL/GenBank/DDBJ whole genome shotgun (WGS) entry which is preliminary data.</text>
</comment>
<keyword evidence="2 3" id="KW-0378">Hydrolase</keyword>
<dbReference type="InterPro" id="IPR029058">
    <property type="entry name" value="AB_hydrolase_fold"/>
</dbReference>
<evidence type="ECO:0000313" key="4">
    <source>
        <dbReference type="Proteomes" id="UP001212498"/>
    </source>
</evidence>
<evidence type="ECO:0000256" key="1">
    <source>
        <dbReference type="ARBA" id="ARBA00008645"/>
    </source>
</evidence>
<dbReference type="InterPro" id="IPR050261">
    <property type="entry name" value="FrsA_esterase"/>
</dbReference>
<sequence length="377" mass="41765">MFYYFPDNYMWSSAFNLALMAGGSLGEMHRWLAPLRDGEPEPEAWGKAWAGMAGQQEEQAEKDLQAGLRRSAGLRYLRASVYHASGERQIAPGPEKTASYRAALDAFEKAVELAPLNVERIEVPSPDGVLPGYLIPARTAEPAPVVIFYGGFDVTKEILYGFVEEEFVRRGITCLVMDSPGVGEPLRLRNVPSRPDYEVPTGAVIDYLETRADVDADRIGVMGISLGGYYAPRSAAFEPRIKACAAWGGIWDWGATWEKRWATRSKTVSVPWFQLPWVMGTDTMEAGLERVRQWTLVDVLPKLTQPLLIVHGENDRQVAVEDAHKAYEAAGSADKTLRIFTVAEGGAEHCQTDEPDPARQLIADWFAQRFGTLPAQS</sequence>
<dbReference type="PANTHER" id="PTHR22946">
    <property type="entry name" value="DIENELACTONE HYDROLASE DOMAIN-CONTAINING PROTEIN-RELATED"/>
    <property type="match status" value="1"/>
</dbReference>
<dbReference type="GO" id="GO:0016787">
    <property type="term" value="F:hydrolase activity"/>
    <property type="evidence" value="ECO:0007669"/>
    <property type="project" value="UniProtKB-KW"/>
</dbReference>
<dbReference type="RefSeq" id="WP_271279670.1">
    <property type="nucleotide sequence ID" value="NZ_BAABFD010000005.1"/>
</dbReference>
<gene>
    <name evidence="3" type="ORF">OUY24_37360</name>
</gene>
<keyword evidence="4" id="KW-1185">Reference proteome</keyword>
<organism evidence="3 4">
    <name type="scientific">Nonomuraea ferruginea</name>
    <dbReference type="NCBI Taxonomy" id="46174"/>
    <lineage>
        <taxon>Bacteria</taxon>
        <taxon>Bacillati</taxon>
        <taxon>Actinomycetota</taxon>
        <taxon>Actinomycetes</taxon>
        <taxon>Streptosporangiales</taxon>
        <taxon>Streptosporangiaceae</taxon>
        <taxon>Nonomuraea</taxon>
    </lineage>
</organism>
<reference evidence="3 4" key="1">
    <citation type="submission" date="2022-11" db="EMBL/GenBank/DDBJ databases">
        <title>Nonomuraea corallina sp. nov., a new species of the genus Nonomuraea isolated from sea side sediment in Thai sea.</title>
        <authorList>
            <person name="Ngamcharungchit C."/>
            <person name="Matsumoto A."/>
            <person name="Suriyachadkun C."/>
            <person name="Panbangred W."/>
            <person name="Inahashi Y."/>
            <person name="Intra B."/>
        </authorList>
    </citation>
    <scope>NUCLEOTIDE SEQUENCE [LARGE SCALE GENOMIC DNA]</scope>
    <source>
        <strain evidence="3 4">DSM 43553</strain>
    </source>
</reference>
<name>A0ABT4T9Y9_9ACTN</name>
<protein>
    <submittedName>
        <fullName evidence="3">Alpha/beta fold hydrolase</fullName>
    </submittedName>
</protein>
<evidence type="ECO:0000256" key="2">
    <source>
        <dbReference type="ARBA" id="ARBA00022801"/>
    </source>
</evidence>
<dbReference type="SUPFAM" id="SSF53474">
    <property type="entry name" value="alpha/beta-Hydrolases"/>
    <property type="match status" value="1"/>
</dbReference>
<evidence type="ECO:0000313" key="3">
    <source>
        <dbReference type="EMBL" id="MDA0646328.1"/>
    </source>
</evidence>
<dbReference type="EMBL" id="JAPNUD010000189">
    <property type="protein sequence ID" value="MDA0646328.1"/>
    <property type="molecule type" value="Genomic_DNA"/>
</dbReference>
<accession>A0ABT4T9Y9</accession>
<comment type="similarity">
    <text evidence="1">Belongs to the AB hydrolase superfamily.</text>
</comment>
<dbReference type="InterPro" id="IPR010520">
    <property type="entry name" value="FrsA-like"/>
</dbReference>